<feature type="compositionally biased region" description="Polar residues" evidence="4">
    <location>
        <begin position="50"/>
        <end position="64"/>
    </location>
</feature>
<feature type="domain" description="Dynamin-type G" evidence="6">
    <location>
        <begin position="91"/>
        <end position="382"/>
    </location>
</feature>
<keyword evidence="1" id="KW-0547">Nucleotide-binding</keyword>
<dbReference type="GO" id="GO:0008017">
    <property type="term" value="F:microtubule binding"/>
    <property type="evidence" value="ECO:0007669"/>
    <property type="project" value="TreeGrafter"/>
</dbReference>
<evidence type="ECO:0000313" key="7">
    <source>
        <dbReference type="EMBL" id="RMX76202.1"/>
    </source>
</evidence>
<proteinExistence type="predicted"/>
<name>A0A3M6WCC1_HORWE</name>
<dbReference type="Proteomes" id="UP000281245">
    <property type="component" value="Unassembled WGS sequence"/>
</dbReference>
<dbReference type="InterPro" id="IPR030381">
    <property type="entry name" value="G_DYNAMIN_dom"/>
</dbReference>
<feature type="compositionally biased region" description="Basic and acidic residues" evidence="4">
    <location>
        <begin position="36"/>
        <end position="48"/>
    </location>
</feature>
<dbReference type="PROSITE" id="PS51718">
    <property type="entry name" value="G_DYNAMIN_2"/>
    <property type="match status" value="1"/>
</dbReference>
<keyword evidence="2" id="KW-0342">GTP-binding</keyword>
<evidence type="ECO:0000259" key="6">
    <source>
        <dbReference type="PROSITE" id="PS51718"/>
    </source>
</evidence>
<feature type="coiled-coil region" evidence="3">
    <location>
        <begin position="374"/>
        <end position="405"/>
    </location>
</feature>
<dbReference type="InterPro" id="IPR001401">
    <property type="entry name" value="Dynamin_GTPase"/>
</dbReference>
<dbReference type="GO" id="GO:0016020">
    <property type="term" value="C:membrane"/>
    <property type="evidence" value="ECO:0007669"/>
    <property type="project" value="TreeGrafter"/>
</dbReference>
<dbReference type="FunFam" id="3.40.50.300:FF:001425">
    <property type="entry name" value="Dynamin GTPase, putative"/>
    <property type="match status" value="1"/>
</dbReference>
<dbReference type="PRINTS" id="PR00195">
    <property type="entry name" value="DYNAMIN"/>
</dbReference>
<dbReference type="AlphaFoldDB" id="A0A3M6WCC1"/>
<dbReference type="GO" id="GO:0005874">
    <property type="term" value="C:microtubule"/>
    <property type="evidence" value="ECO:0007669"/>
    <property type="project" value="TreeGrafter"/>
</dbReference>
<dbReference type="GO" id="GO:0005739">
    <property type="term" value="C:mitochondrion"/>
    <property type="evidence" value="ECO:0007669"/>
    <property type="project" value="TreeGrafter"/>
</dbReference>
<evidence type="ECO:0008006" key="9">
    <source>
        <dbReference type="Google" id="ProtNLM"/>
    </source>
</evidence>
<dbReference type="InterPro" id="IPR020850">
    <property type="entry name" value="GED_dom"/>
</dbReference>
<dbReference type="InterPro" id="IPR000375">
    <property type="entry name" value="Dynamin_stalk"/>
</dbReference>
<evidence type="ECO:0000256" key="4">
    <source>
        <dbReference type="SAM" id="MobiDB-lite"/>
    </source>
</evidence>
<protein>
    <recommendedName>
        <fullName evidence="9">GED domain-containing protein</fullName>
    </recommendedName>
</protein>
<dbReference type="CDD" id="cd08771">
    <property type="entry name" value="DLP_1"/>
    <property type="match status" value="1"/>
</dbReference>
<dbReference type="GO" id="GO:0000266">
    <property type="term" value="P:mitochondrial fission"/>
    <property type="evidence" value="ECO:0007669"/>
    <property type="project" value="TreeGrafter"/>
</dbReference>
<dbReference type="SMART" id="SM00053">
    <property type="entry name" value="DYNc"/>
    <property type="match status" value="1"/>
</dbReference>
<dbReference type="SUPFAM" id="SSF52540">
    <property type="entry name" value="P-loop containing nucleoside triphosphate hydrolases"/>
    <property type="match status" value="1"/>
</dbReference>
<dbReference type="GO" id="GO:0048312">
    <property type="term" value="P:intracellular distribution of mitochondria"/>
    <property type="evidence" value="ECO:0007669"/>
    <property type="project" value="TreeGrafter"/>
</dbReference>
<dbReference type="Gene3D" id="3.40.50.300">
    <property type="entry name" value="P-loop containing nucleotide triphosphate hydrolases"/>
    <property type="match status" value="1"/>
</dbReference>
<dbReference type="PANTHER" id="PTHR11566:SF66">
    <property type="entry name" value="INTERFERON-INDUCED GTP-BINDING PROTEIN MX"/>
    <property type="match status" value="1"/>
</dbReference>
<evidence type="ECO:0000256" key="3">
    <source>
        <dbReference type="SAM" id="Coils"/>
    </source>
</evidence>
<sequence>MDLLLSIHYCNQRTFGRERTFPTLFPIPLNMGSKATDDVVKGDHDETHPPASQTQGPHAIGTTSLDALQSQDSRRVMDIVDKLRRSGLSGIVQLPQLVVSGDQSSGKGSVLEAITEIPFPRKENLCTRFATEIILRRAPQVSISTKGIPDKVRPKAEKKRLEGFKRTIGDFSELPSLMEEATDLMGLGGGEDGAGGPARAFSRDVLSIEIAGPGRPHLTLVDLPGLIHSENKMQSKEDVELIRGLVDDYLKEKRTIIMAVVSAKNDYANQIILKKCRDVDPKGHRTIGIITKPDFLEPGSENEASWLELAENKDILFELGWHMLKNRSDKESDKSFEERNAAEKSFFSQGSYRDLSQDILGIDALRTRLSQLLYKHLKTELPALQKELNDKHRDVCRELEQLGEKRSTPQEQRRFLMGISTTYQDIVKAAVNGQYEHEFFGDLDPDADIGDKSNMRRLRAVAQHFNLQFASTIRQYGHKLAIIEPDSKVAAEEPQLEAGYEHFADLQEHIEPSEAVNRVRRILIRSRGRELPGTFNPLLISQLFWEQSSNWQAIAAYHIENVASTCWNLVETAVDHAVSKDIADRIKAVKVENALASRLEAAKAELGRIVGDMKHHPITYDPSYTAVVQKMRQEKNNAKFKKLISKAEVDVANYDSDRTENYLKPDVMMNGMNTLLEPDMDKTSAEDALDCQQAYYKEKVKYFISAITKQVIERYLLRDLANDTLSPMLVGEMSDDEVSLIAAEAEEITRMRANLEARKSTLENGQQTFRSALGLFK</sequence>
<dbReference type="InterPro" id="IPR027417">
    <property type="entry name" value="P-loop_NTPase"/>
</dbReference>
<dbReference type="PROSITE" id="PS51388">
    <property type="entry name" value="GED"/>
    <property type="match status" value="1"/>
</dbReference>
<evidence type="ECO:0000259" key="5">
    <source>
        <dbReference type="PROSITE" id="PS51388"/>
    </source>
</evidence>
<gene>
    <name evidence="7" type="ORF">D0869_10930</name>
</gene>
<evidence type="ECO:0000256" key="2">
    <source>
        <dbReference type="ARBA" id="ARBA00023134"/>
    </source>
</evidence>
<dbReference type="InterPro" id="IPR045063">
    <property type="entry name" value="Dynamin_N"/>
</dbReference>
<dbReference type="GO" id="GO:0006897">
    <property type="term" value="P:endocytosis"/>
    <property type="evidence" value="ECO:0007669"/>
    <property type="project" value="TreeGrafter"/>
</dbReference>
<dbReference type="GO" id="GO:0005525">
    <property type="term" value="F:GTP binding"/>
    <property type="evidence" value="ECO:0007669"/>
    <property type="project" value="InterPro"/>
</dbReference>
<dbReference type="Pfam" id="PF01031">
    <property type="entry name" value="Dynamin_M"/>
    <property type="match status" value="1"/>
</dbReference>
<feature type="region of interest" description="Disordered" evidence="4">
    <location>
        <begin position="36"/>
        <end position="64"/>
    </location>
</feature>
<dbReference type="Pfam" id="PF00350">
    <property type="entry name" value="Dynamin_N"/>
    <property type="match status" value="1"/>
</dbReference>
<reference evidence="7 8" key="1">
    <citation type="journal article" date="2018" name="BMC Genomics">
        <title>Genomic evidence for intraspecific hybridization in a clonal and extremely halotolerant yeast.</title>
        <authorList>
            <person name="Gostincar C."/>
            <person name="Stajich J.E."/>
            <person name="Zupancic J."/>
            <person name="Zalar P."/>
            <person name="Gunde-Cimerman N."/>
        </authorList>
    </citation>
    <scope>NUCLEOTIDE SEQUENCE [LARGE SCALE GENOMIC DNA]</scope>
    <source>
        <strain evidence="7 8">EXF-6656</strain>
    </source>
</reference>
<organism evidence="7 8">
    <name type="scientific">Hortaea werneckii</name>
    <name type="common">Black yeast</name>
    <name type="synonym">Cladosporium werneckii</name>
    <dbReference type="NCBI Taxonomy" id="91943"/>
    <lineage>
        <taxon>Eukaryota</taxon>
        <taxon>Fungi</taxon>
        <taxon>Dikarya</taxon>
        <taxon>Ascomycota</taxon>
        <taxon>Pezizomycotina</taxon>
        <taxon>Dothideomycetes</taxon>
        <taxon>Dothideomycetidae</taxon>
        <taxon>Mycosphaerellales</taxon>
        <taxon>Teratosphaeriaceae</taxon>
        <taxon>Hortaea</taxon>
    </lineage>
</organism>
<keyword evidence="3" id="KW-0175">Coiled coil</keyword>
<dbReference type="GO" id="GO:0016559">
    <property type="term" value="P:peroxisome fission"/>
    <property type="evidence" value="ECO:0007669"/>
    <property type="project" value="TreeGrafter"/>
</dbReference>
<dbReference type="VEuPathDB" id="FungiDB:BTJ68_13222"/>
<accession>A0A3M6WCC1</accession>
<dbReference type="InterPro" id="IPR022812">
    <property type="entry name" value="Dynamin"/>
</dbReference>
<feature type="domain" description="GED" evidence="5">
    <location>
        <begin position="685"/>
        <end position="777"/>
    </location>
</feature>
<evidence type="ECO:0000256" key="1">
    <source>
        <dbReference type="ARBA" id="ARBA00022741"/>
    </source>
</evidence>
<dbReference type="EMBL" id="QWIJ01001151">
    <property type="protein sequence ID" value="RMX76202.1"/>
    <property type="molecule type" value="Genomic_DNA"/>
</dbReference>
<dbReference type="PANTHER" id="PTHR11566">
    <property type="entry name" value="DYNAMIN"/>
    <property type="match status" value="1"/>
</dbReference>
<dbReference type="OrthoDB" id="415706at2759"/>
<comment type="caution">
    <text evidence="7">The sequence shown here is derived from an EMBL/GenBank/DDBJ whole genome shotgun (WGS) entry which is preliminary data.</text>
</comment>
<dbReference type="GO" id="GO:0003924">
    <property type="term" value="F:GTPase activity"/>
    <property type="evidence" value="ECO:0007669"/>
    <property type="project" value="InterPro"/>
</dbReference>
<evidence type="ECO:0000313" key="8">
    <source>
        <dbReference type="Proteomes" id="UP000281245"/>
    </source>
</evidence>